<dbReference type="EMBL" id="JAKRCV010000007">
    <property type="protein sequence ID" value="MCG7321005.1"/>
    <property type="molecule type" value="Genomic_DNA"/>
</dbReference>
<evidence type="ECO:0000313" key="3">
    <source>
        <dbReference type="Proteomes" id="UP001521931"/>
    </source>
</evidence>
<dbReference type="SUPFAM" id="SSF48452">
    <property type="entry name" value="TPR-like"/>
    <property type="match status" value="1"/>
</dbReference>
<dbReference type="InterPro" id="IPR011990">
    <property type="entry name" value="TPR-like_helical_dom_sf"/>
</dbReference>
<sequence length="155" mass="16878">MEDLRYLQLSMAEHLFEEKKYTSAAHSLSDLLDSEPDNVAVRLLLVRAYYHSAQLGRAEEQLTELVGRAPTDDYVRLLLARTLERQGRGAEAATQRRILAALTGDDSHLASTPENNSHLAQTREPVAEAPYEAPSGHTRGEGSPEAPDAGPGTAS</sequence>
<name>A0ABS9Q135_9MICO</name>
<feature type="region of interest" description="Disordered" evidence="1">
    <location>
        <begin position="104"/>
        <end position="155"/>
    </location>
</feature>
<gene>
    <name evidence="2" type="ORF">MHL29_03720</name>
</gene>
<reference evidence="2 3" key="1">
    <citation type="submission" date="2022-02" db="EMBL/GenBank/DDBJ databases">
        <title>Uncovering new skin microbiome diversity through culturing and metagenomics.</title>
        <authorList>
            <person name="Conlan S."/>
            <person name="Deming C."/>
            <person name="Nisc Comparative Sequencing Program N."/>
            <person name="Segre J.A."/>
        </authorList>
    </citation>
    <scope>NUCLEOTIDE SEQUENCE [LARGE SCALE GENOMIC DNA]</scope>
    <source>
        <strain evidence="2 3">ACRQZ</strain>
    </source>
</reference>
<organism evidence="2 3">
    <name type="scientific">Arsenicicoccus bolidensis</name>
    <dbReference type="NCBI Taxonomy" id="229480"/>
    <lineage>
        <taxon>Bacteria</taxon>
        <taxon>Bacillati</taxon>
        <taxon>Actinomycetota</taxon>
        <taxon>Actinomycetes</taxon>
        <taxon>Micrococcales</taxon>
        <taxon>Intrasporangiaceae</taxon>
        <taxon>Arsenicicoccus</taxon>
    </lineage>
</organism>
<accession>A0ABS9Q135</accession>
<protein>
    <submittedName>
        <fullName evidence="2">Tetratricopeptide repeat protein</fullName>
    </submittedName>
</protein>
<evidence type="ECO:0000256" key="1">
    <source>
        <dbReference type="SAM" id="MobiDB-lite"/>
    </source>
</evidence>
<keyword evidence="3" id="KW-1185">Reference proteome</keyword>
<comment type="caution">
    <text evidence="2">The sequence shown here is derived from an EMBL/GenBank/DDBJ whole genome shotgun (WGS) entry which is preliminary data.</text>
</comment>
<evidence type="ECO:0000313" key="2">
    <source>
        <dbReference type="EMBL" id="MCG7321005.1"/>
    </source>
</evidence>
<dbReference type="Proteomes" id="UP001521931">
    <property type="component" value="Unassembled WGS sequence"/>
</dbReference>
<dbReference type="RefSeq" id="WP_019285812.1">
    <property type="nucleotide sequence ID" value="NZ_DAMCTM010000008.1"/>
</dbReference>
<dbReference type="Pfam" id="PF14559">
    <property type="entry name" value="TPR_19"/>
    <property type="match status" value="1"/>
</dbReference>
<feature type="compositionally biased region" description="Polar residues" evidence="1">
    <location>
        <begin position="109"/>
        <end position="120"/>
    </location>
</feature>
<proteinExistence type="predicted"/>
<dbReference type="Gene3D" id="1.25.40.10">
    <property type="entry name" value="Tetratricopeptide repeat domain"/>
    <property type="match status" value="1"/>
</dbReference>